<keyword evidence="6" id="KW-0675">Receptor</keyword>
<dbReference type="InterPro" id="IPR000276">
    <property type="entry name" value="GPCR_Rhodpsn"/>
</dbReference>
<organism evidence="11 12">
    <name type="scientific">Rotaria socialis</name>
    <dbReference type="NCBI Taxonomy" id="392032"/>
    <lineage>
        <taxon>Eukaryota</taxon>
        <taxon>Metazoa</taxon>
        <taxon>Spiralia</taxon>
        <taxon>Gnathifera</taxon>
        <taxon>Rotifera</taxon>
        <taxon>Eurotatoria</taxon>
        <taxon>Bdelloidea</taxon>
        <taxon>Philodinida</taxon>
        <taxon>Philodinidae</taxon>
        <taxon>Rotaria</taxon>
    </lineage>
</organism>
<gene>
    <name evidence="10" type="ORF">FME351_LOCUS16554</name>
    <name evidence="11" type="ORF">TSG867_LOCUS11878</name>
</gene>
<accession>A0A820N6C8</accession>
<evidence type="ECO:0000256" key="7">
    <source>
        <dbReference type="ARBA" id="ARBA00023224"/>
    </source>
</evidence>
<dbReference type="AlphaFoldDB" id="A0A820N6C8"/>
<dbReference type="GO" id="GO:0005886">
    <property type="term" value="C:plasma membrane"/>
    <property type="evidence" value="ECO:0007669"/>
    <property type="project" value="TreeGrafter"/>
</dbReference>
<dbReference type="SUPFAM" id="SSF81321">
    <property type="entry name" value="Family A G protein-coupled receptor-like"/>
    <property type="match status" value="1"/>
</dbReference>
<evidence type="ECO:0000256" key="6">
    <source>
        <dbReference type="ARBA" id="ARBA00023170"/>
    </source>
</evidence>
<evidence type="ECO:0000256" key="2">
    <source>
        <dbReference type="ARBA" id="ARBA00022692"/>
    </source>
</evidence>
<evidence type="ECO:0000259" key="9">
    <source>
        <dbReference type="PROSITE" id="PS50262"/>
    </source>
</evidence>
<dbReference type="Proteomes" id="UP000663862">
    <property type="component" value="Unassembled WGS sequence"/>
</dbReference>
<evidence type="ECO:0000256" key="4">
    <source>
        <dbReference type="ARBA" id="ARBA00023040"/>
    </source>
</evidence>
<feature type="transmembrane region" description="Helical" evidence="8">
    <location>
        <begin position="6"/>
        <end position="22"/>
    </location>
</feature>
<feature type="domain" description="G-protein coupled receptors family 1 profile" evidence="9">
    <location>
        <begin position="40"/>
        <end position="406"/>
    </location>
</feature>
<feature type="transmembrane region" description="Helical" evidence="8">
    <location>
        <begin position="147"/>
        <end position="170"/>
    </location>
</feature>
<dbReference type="EMBL" id="CAJOBQ010000583">
    <property type="protein sequence ID" value="CAF4385313.1"/>
    <property type="molecule type" value="Genomic_DNA"/>
</dbReference>
<dbReference type="Pfam" id="PF00001">
    <property type="entry name" value="7tm_1"/>
    <property type="match status" value="1"/>
</dbReference>
<dbReference type="InterPro" id="IPR017452">
    <property type="entry name" value="GPCR_Rhodpsn_7TM"/>
</dbReference>
<reference evidence="11" key="1">
    <citation type="submission" date="2021-02" db="EMBL/GenBank/DDBJ databases">
        <authorList>
            <person name="Nowell W R."/>
        </authorList>
    </citation>
    <scope>NUCLEOTIDE SEQUENCE</scope>
</reference>
<feature type="transmembrane region" description="Helical" evidence="8">
    <location>
        <begin position="34"/>
        <end position="54"/>
    </location>
</feature>
<evidence type="ECO:0000256" key="5">
    <source>
        <dbReference type="ARBA" id="ARBA00023136"/>
    </source>
</evidence>
<keyword evidence="5 8" id="KW-0472">Membrane</keyword>
<protein>
    <recommendedName>
        <fullName evidence="9">G-protein coupled receptors family 1 profile domain-containing protein</fullName>
    </recommendedName>
</protein>
<dbReference type="GO" id="GO:0004930">
    <property type="term" value="F:G protein-coupled receptor activity"/>
    <property type="evidence" value="ECO:0007669"/>
    <property type="project" value="UniProtKB-KW"/>
</dbReference>
<keyword evidence="7" id="KW-0807">Transducer</keyword>
<feature type="transmembrane region" description="Helical" evidence="8">
    <location>
        <begin position="190"/>
        <end position="212"/>
    </location>
</feature>
<feature type="transmembrane region" description="Helical" evidence="8">
    <location>
        <begin position="60"/>
        <end position="88"/>
    </location>
</feature>
<evidence type="ECO:0000256" key="8">
    <source>
        <dbReference type="SAM" id="Phobius"/>
    </source>
</evidence>
<keyword evidence="2 8" id="KW-0812">Transmembrane</keyword>
<evidence type="ECO:0000313" key="10">
    <source>
        <dbReference type="EMBL" id="CAF3497278.1"/>
    </source>
</evidence>
<keyword evidence="3 8" id="KW-1133">Transmembrane helix</keyword>
<dbReference type="PROSITE" id="PS50262">
    <property type="entry name" value="G_PROTEIN_RECEP_F1_2"/>
    <property type="match status" value="1"/>
</dbReference>
<dbReference type="PANTHER" id="PTHR24243">
    <property type="entry name" value="G-PROTEIN COUPLED RECEPTOR"/>
    <property type="match status" value="1"/>
</dbReference>
<evidence type="ECO:0000256" key="3">
    <source>
        <dbReference type="ARBA" id="ARBA00022989"/>
    </source>
</evidence>
<feature type="transmembrane region" description="Helical" evidence="8">
    <location>
        <begin position="95"/>
        <end position="114"/>
    </location>
</feature>
<feature type="transmembrane region" description="Helical" evidence="8">
    <location>
        <begin position="380"/>
        <end position="401"/>
    </location>
</feature>
<comment type="caution">
    <text evidence="11">The sequence shown here is derived from an EMBL/GenBank/DDBJ whole genome shotgun (WGS) entry which is preliminary data.</text>
</comment>
<dbReference type="EMBL" id="CAJNYU010002045">
    <property type="protein sequence ID" value="CAF3497278.1"/>
    <property type="molecule type" value="Genomic_DNA"/>
</dbReference>
<keyword evidence="4" id="KW-0297">G-protein coupled receptor</keyword>
<sequence>MASISSSFILFASSSSFTSYLINISMTLSSKLQLICLLPLPLLVLLVIPQQLLFLPNAVYILYVHHFFITCLAATDLVFIFILVIALLEELHASVMTIPVCILAIYLSHIASFLSSNFTLAYTTHRLIAVFFPIKATTVLKQRTNRILALILLTFVCLFYSLAFSVTTTTTFRANTANIVNCEEDRVKPLIFPFLVLDTLFTFIIPFSSVSFMNSAIVCKLQTKLTFNNKLSTSSSAILITTPSIKLPGPSSTETTQAAQLNNGYAMVNNNNNITSSESHRLLHNQNRILLCVRPMQRYKRTTSRSVPCLSTQRQTSMYPKSASFHIRSAQCRATASAKTTKMLLAASTVFLVFYFPCHFLLFCFLFSKRQPSWMLDVLNIARLWFFALFCANFLFMLYVVNDFVMKLFVCLAVHSFDVTLKHRNKKNYTNVKIAFI</sequence>
<dbReference type="Gene3D" id="1.20.1070.10">
    <property type="entry name" value="Rhodopsin 7-helix transmembrane proteins"/>
    <property type="match status" value="1"/>
</dbReference>
<name>A0A820N6C8_9BILA</name>
<evidence type="ECO:0000256" key="1">
    <source>
        <dbReference type="ARBA" id="ARBA00004141"/>
    </source>
</evidence>
<comment type="subcellular location">
    <subcellularLocation>
        <location evidence="1">Membrane</location>
        <topology evidence="1">Multi-pass membrane protein</topology>
    </subcellularLocation>
</comment>
<evidence type="ECO:0000313" key="11">
    <source>
        <dbReference type="EMBL" id="CAF4385313.1"/>
    </source>
</evidence>
<proteinExistence type="predicted"/>
<feature type="transmembrane region" description="Helical" evidence="8">
    <location>
        <begin position="343"/>
        <end position="368"/>
    </location>
</feature>
<dbReference type="Proteomes" id="UP000663869">
    <property type="component" value="Unassembled WGS sequence"/>
</dbReference>
<evidence type="ECO:0000313" key="12">
    <source>
        <dbReference type="Proteomes" id="UP000663862"/>
    </source>
</evidence>
<dbReference type="PANTHER" id="PTHR24243:SF230">
    <property type="entry name" value="G-PROTEIN COUPLED RECEPTORS FAMILY 1 PROFILE DOMAIN-CONTAINING PROTEIN"/>
    <property type="match status" value="1"/>
</dbReference>